<dbReference type="InterPro" id="IPR050121">
    <property type="entry name" value="Cytochrome_P450_monoxygenase"/>
</dbReference>
<dbReference type="AlphaFoldDB" id="A0A1H4GEU3"/>
<dbReference type="SUPFAM" id="SSF48264">
    <property type="entry name" value="Cytochrome P450"/>
    <property type="match status" value="1"/>
</dbReference>
<proteinExistence type="inferred from homology"/>
<dbReference type="PRINTS" id="PR00463">
    <property type="entry name" value="EP450I"/>
</dbReference>
<dbReference type="PANTHER" id="PTHR24305:SF166">
    <property type="entry name" value="CYTOCHROME P450 12A4, MITOCHONDRIAL-RELATED"/>
    <property type="match status" value="1"/>
</dbReference>
<dbReference type="PANTHER" id="PTHR24305">
    <property type="entry name" value="CYTOCHROME P450"/>
    <property type="match status" value="1"/>
</dbReference>
<gene>
    <name evidence="6" type="ORF">SAMN05444370_1583</name>
</gene>
<sequence>MTTPDMSAQNTAPKTAPKAAPEATKPGPLPSLHPRPAPPALARLDASPALRAATTALALWRSRRNLLHMFHPGVAALPWRTERLASLRLVTVNDAGLARHILASRAAAYGKGPLYRALLGDVLGSGSLLLEGEASRQRRRLIAPAFSAKALARVEGVVARRTAATVAGWEEAARAGRAVDLSADCLRLTMDIAMEAFFGAELGPRAKPLAETLDRLLIEASTASLADLMGLPAWAPRRSRAGVFAMVLEIDRVLNGVIDARLCAPGGQGDLLNALLAARDPETGAALSRREVRDEVMTLFMAGHETTALSLSWGLDRLAREPAAQARLAATDDPAAFARAYEEILRLYPPAYALAREARQDDRYEGPAGALDVRAGDRFQIPIFMLHRNRDWPAPDDFEPERFRVPPPPAFMPFGAGPRACVGMALARMEGRALLAAALPHLAFAPAGPPPEAVGRVTLRTRSPVRARVSLRRSPA</sequence>
<name>A0A1H4GEU3_9RHOB</name>
<comment type="cofactor">
    <cofactor evidence="1 3">
        <name>heme</name>
        <dbReference type="ChEBI" id="CHEBI:30413"/>
    </cofactor>
</comment>
<organism evidence="6 7">
    <name type="scientific">Rubrimonas cliftonensis</name>
    <dbReference type="NCBI Taxonomy" id="89524"/>
    <lineage>
        <taxon>Bacteria</taxon>
        <taxon>Pseudomonadati</taxon>
        <taxon>Pseudomonadota</taxon>
        <taxon>Alphaproteobacteria</taxon>
        <taxon>Rhodobacterales</taxon>
        <taxon>Paracoccaceae</taxon>
        <taxon>Rubrimonas</taxon>
    </lineage>
</organism>
<dbReference type="RefSeq" id="WP_093257048.1">
    <property type="nucleotide sequence ID" value="NZ_FNQM01000058.1"/>
</dbReference>
<feature type="compositionally biased region" description="Polar residues" evidence="5">
    <location>
        <begin position="1"/>
        <end position="10"/>
    </location>
</feature>
<keyword evidence="3 4" id="KW-0479">Metal-binding</keyword>
<evidence type="ECO:0000256" key="4">
    <source>
        <dbReference type="RuleBase" id="RU000461"/>
    </source>
</evidence>
<evidence type="ECO:0000313" key="6">
    <source>
        <dbReference type="EMBL" id="SEB07801.1"/>
    </source>
</evidence>
<protein>
    <submittedName>
        <fullName evidence="6">Cytochrome P450</fullName>
    </submittedName>
</protein>
<comment type="similarity">
    <text evidence="2 4">Belongs to the cytochrome P450 family.</text>
</comment>
<dbReference type="Gene3D" id="1.10.630.10">
    <property type="entry name" value="Cytochrome P450"/>
    <property type="match status" value="1"/>
</dbReference>
<dbReference type="GO" id="GO:0004497">
    <property type="term" value="F:monooxygenase activity"/>
    <property type="evidence" value="ECO:0007669"/>
    <property type="project" value="UniProtKB-KW"/>
</dbReference>
<feature type="region of interest" description="Disordered" evidence="5">
    <location>
        <begin position="1"/>
        <end position="41"/>
    </location>
</feature>
<feature type="compositionally biased region" description="Low complexity" evidence="5">
    <location>
        <begin position="11"/>
        <end position="26"/>
    </location>
</feature>
<evidence type="ECO:0000313" key="7">
    <source>
        <dbReference type="Proteomes" id="UP000198703"/>
    </source>
</evidence>
<dbReference type="PRINTS" id="PR00385">
    <property type="entry name" value="P450"/>
</dbReference>
<keyword evidence="3 4" id="KW-0349">Heme</keyword>
<dbReference type="InterPro" id="IPR001128">
    <property type="entry name" value="Cyt_P450"/>
</dbReference>
<evidence type="ECO:0000256" key="5">
    <source>
        <dbReference type="SAM" id="MobiDB-lite"/>
    </source>
</evidence>
<keyword evidence="7" id="KW-1185">Reference proteome</keyword>
<dbReference type="GO" id="GO:0005506">
    <property type="term" value="F:iron ion binding"/>
    <property type="evidence" value="ECO:0007669"/>
    <property type="project" value="InterPro"/>
</dbReference>
<dbReference type="STRING" id="89524.SAMN05444370_1583"/>
<dbReference type="EMBL" id="FNQM01000058">
    <property type="protein sequence ID" value="SEB07801.1"/>
    <property type="molecule type" value="Genomic_DNA"/>
</dbReference>
<dbReference type="Pfam" id="PF00067">
    <property type="entry name" value="p450"/>
    <property type="match status" value="2"/>
</dbReference>
<dbReference type="GO" id="GO:0020037">
    <property type="term" value="F:heme binding"/>
    <property type="evidence" value="ECO:0007669"/>
    <property type="project" value="InterPro"/>
</dbReference>
<dbReference type="InterPro" id="IPR017972">
    <property type="entry name" value="Cyt_P450_CS"/>
</dbReference>
<evidence type="ECO:0000256" key="3">
    <source>
        <dbReference type="PIRSR" id="PIRSR602401-1"/>
    </source>
</evidence>
<keyword evidence="4" id="KW-0503">Monooxygenase</keyword>
<dbReference type="GO" id="GO:0016705">
    <property type="term" value="F:oxidoreductase activity, acting on paired donors, with incorporation or reduction of molecular oxygen"/>
    <property type="evidence" value="ECO:0007669"/>
    <property type="project" value="InterPro"/>
</dbReference>
<evidence type="ECO:0000256" key="2">
    <source>
        <dbReference type="ARBA" id="ARBA00010617"/>
    </source>
</evidence>
<dbReference type="PROSITE" id="PS00086">
    <property type="entry name" value="CYTOCHROME_P450"/>
    <property type="match status" value="1"/>
</dbReference>
<evidence type="ECO:0000256" key="1">
    <source>
        <dbReference type="ARBA" id="ARBA00001971"/>
    </source>
</evidence>
<feature type="binding site" description="axial binding residue" evidence="3">
    <location>
        <position position="421"/>
    </location>
    <ligand>
        <name>heme</name>
        <dbReference type="ChEBI" id="CHEBI:30413"/>
    </ligand>
    <ligandPart>
        <name>Fe</name>
        <dbReference type="ChEBI" id="CHEBI:18248"/>
    </ligandPart>
</feature>
<feature type="compositionally biased region" description="Pro residues" evidence="5">
    <location>
        <begin position="27"/>
        <end position="39"/>
    </location>
</feature>
<dbReference type="Proteomes" id="UP000198703">
    <property type="component" value="Unassembled WGS sequence"/>
</dbReference>
<keyword evidence="3 4" id="KW-0408">Iron</keyword>
<accession>A0A1H4GEU3</accession>
<dbReference type="InterPro" id="IPR002401">
    <property type="entry name" value="Cyt_P450_E_grp-I"/>
</dbReference>
<reference evidence="6 7" key="1">
    <citation type="submission" date="2016-10" db="EMBL/GenBank/DDBJ databases">
        <authorList>
            <person name="de Groot N.N."/>
        </authorList>
    </citation>
    <scope>NUCLEOTIDE SEQUENCE [LARGE SCALE GENOMIC DNA]</scope>
    <source>
        <strain evidence="6 7">DSM 15345</strain>
    </source>
</reference>
<keyword evidence="4" id="KW-0560">Oxidoreductase</keyword>
<dbReference type="OrthoDB" id="9764248at2"/>
<dbReference type="InterPro" id="IPR036396">
    <property type="entry name" value="Cyt_P450_sf"/>
</dbReference>